<dbReference type="InterPro" id="IPR013879">
    <property type="entry name" value="DUF1761"/>
</dbReference>
<keyword evidence="1" id="KW-0472">Membrane</keyword>
<gene>
    <name evidence="2" type="ORF">H2O64_11195</name>
</gene>
<evidence type="ECO:0000313" key="2">
    <source>
        <dbReference type="EMBL" id="MBC8755242.1"/>
    </source>
</evidence>
<dbReference type="RefSeq" id="WP_187562292.1">
    <property type="nucleotide sequence ID" value="NZ_JACGWS010000006.1"/>
</dbReference>
<feature type="transmembrane region" description="Helical" evidence="1">
    <location>
        <begin position="58"/>
        <end position="76"/>
    </location>
</feature>
<evidence type="ECO:0000256" key="1">
    <source>
        <dbReference type="SAM" id="Phobius"/>
    </source>
</evidence>
<keyword evidence="1" id="KW-1133">Transmembrane helix</keyword>
<keyword evidence="1" id="KW-0812">Transmembrane</keyword>
<dbReference type="Pfam" id="PF08570">
    <property type="entry name" value="DUF1761"/>
    <property type="match status" value="1"/>
</dbReference>
<organism evidence="2 3">
    <name type="scientific">Kordia aestuariivivens</name>
    <dbReference type="NCBI Taxonomy" id="2759037"/>
    <lineage>
        <taxon>Bacteria</taxon>
        <taxon>Pseudomonadati</taxon>
        <taxon>Bacteroidota</taxon>
        <taxon>Flavobacteriia</taxon>
        <taxon>Flavobacteriales</taxon>
        <taxon>Flavobacteriaceae</taxon>
        <taxon>Kordia</taxon>
    </lineage>
</organism>
<evidence type="ECO:0000313" key="3">
    <source>
        <dbReference type="Proteomes" id="UP000619238"/>
    </source>
</evidence>
<dbReference type="EMBL" id="JACGWS010000006">
    <property type="protein sequence ID" value="MBC8755242.1"/>
    <property type="molecule type" value="Genomic_DNA"/>
</dbReference>
<protein>
    <submittedName>
        <fullName evidence="2">DUF1761 domain-containing protein</fullName>
    </submittedName>
</protein>
<name>A0ABR7Q9N7_9FLAO</name>
<accession>A0ABR7Q9N7</accession>
<proteinExistence type="predicted"/>
<feature type="transmembrane region" description="Helical" evidence="1">
    <location>
        <begin position="12"/>
        <end position="31"/>
    </location>
</feature>
<feature type="transmembrane region" description="Helical" evidence="1">
    <location>
        <begin position="114"/>
        <end position="135"/>
    </location>
</feature>
<keyword evidence="3" id="KW-1185">Reference proteome</keyword>
<sequence length="136" mass="14874">MDLATAFQSINWLSVLIAAVSAFILGGIWYGPIFGKSWMTEFGFTEEDLKKRSMSKTFGLSFFLAFVAAFVLEMFIGAEANLIVGASAGFFAGFGWVATMLGILYLFEMRSLKAYIINAGYCIVSLTIMGIILGAW</sequence>
<reference evidence="2 3" key="1">
    <citation type="submission" date="2020-07" db="EMBL/GenBank/DDBJ databases">
        <title>Description of Kordia aestuariivivens sp. nov., isolated from a tidal flat.</title>
        <authorList>
            <person name="Park S."/>
            <person name="Yoon J.-H."/>
        </authorList>
    </citation>
    <scope>NUCLEOTIDE SEQUENCE [LARGE SCALE GENOMIC DNA]</scope>
    <source>
        <strain evidence="2 3">YSTF-M3</strain>
    </source>
</reference>
<dbReference type="Proteomes" id="UP000619238">
    <property type="component" value="Unassembled WGS sequence"/>
</dbReference>
<comment type="caution">
    <text evidence="2">The sequence shown here is derived from an EMBL/GenBank/DDBJ whole genome shotgun (WGS) entry which is preliminary data.</text>
</comment>
<feature type="transmembrane region" description="Helical" evidence="1">
    <location>
        <begin position="82"/>
        <end position="107"/>
    </location>
</feature>